<organism evidence="2 3">
    <name type="scientific">Aspergillus bertholletiae</name>
    <dbReference type="NCBI Taxonomy" id="1226010"/>
    <lineage>
        <taxon>Eukaryota</taxon>
        <taxon>Fungi</taxon>
        <taxon>Dikarya</taxon>
        <taxon>Ascomycota</taxon>
        <taxon>Pezizomycotina</taxon>
        <taxon>Eurotiomycetes</taxon>
        <taxon>Eurotiomycetidae</taxon>
        <taxon>Eurotiales</taxon>
        <taxon>Aspergillaceae</taxon>
        <taxon>Aspergillus</taxon>
        <taxon>Aspergillus subgen. Circumdati</taxon>
    </lineage>
</organism>
<sequence length="178" mass="20427">MSWLFANLLPTVCMDRNRRTPTSPGNEDINQYGYAPPRSMRPFPAMTIDPVSRVRLSNEESVHAAEKEYPPVSSLNDRKVEGGGALKYWITGTYWSDERKGQICVVRQKTEWKDASGVGITHSRCEFFHYPQKDLEESSVGKHLLFDFKQTQKQLEEQKERSLRHGNVDDGDVLILPQ</sequence>
<proteinExistence type="predicted"/>
<dbReference type="Proteomes" id="UP000326198">
    <property type="component" value="Unassembled WGS sequence"/>
</dbReference>
<reference evidence="2 3" key="1">
    <citation type="submission" date="2019-04" db="EMBL/GenBank/DDBJ databases">
        <title>Friends and foes A comparative genomics studyof 23 Aspergillus species from section Flavi.</title>
        <authorList>
            <consortium name="DOE Joint Genome Institute"/>
            <person name="Kjaerbolling I."/>
            <person name="Vesth T."/>
            <person name="Frisvad J.C."/>
            <person name="Nybo J.L."/>
            <person name="Theobald S."/>
            <person name="Kildgaard S."/>
            <person name="Isbrandt T."/>
            <person name="Kuo A."/>
            <person name="Sato A."/>
            <person name="Lyhne E.K."/>
            <person name="Kogle M.E."/>
            <person name="Wiebenga A."/>
            <person name="Kun R.S."/>
            <person name="Lubbers R.J."/>
            <person name="Makela M.R."/>
            <person name="Barry K."/>
            <person name="Chovatia M."/>
            <person name="Clum A."/>
            <person name="Daum C."/>
            <person name="Haridas S."/>
            <person name="He G."/>
            <person name="LaButti K."/>
            <person name="Lipzen A."/>
            <person name="Mondo S."/>
            <person name="Riley R."/>
            <person name="Salamov A."/>
            <person name="Simmons B.A."/>
            <person name="Magnuson J.K."/>
            <person name="Henrissat B."/>
            <person name="Mortensen U.H."/>
            <person name="Larsen T.O."/>
            <person name="Devries R.P."/>
            <person name="Grigoriev I.V."/>
            <person name="Machida M."/>
            <person name="Baker S.E."/>
            <person name="Andersen M.R."/>
        </authorList>
    </citation>
    <scope>NUCLEOTIDE SEQUENCE [LARGE SCALE GENOMIC DNA]</scope>
    <source>
        <strain evidence="2 3">IBT 29228</strain>
    </source>
</reference>
<evidence type="ECO:0000313" key="3">
    <source>
        <dbReference type="Proteomes" id="UP000326198"/>
    </source>
</evidence>
<keyword evidence="3" id="KW-1185">Reference proteome</keyword>
<dbReference type="AlphaFoldDB" id="A0A5N7AQ38"/>
<gene>
    <name evidence="2" type="ORF">BDV26DRAFT_299089</name>
</gene>
<feature type="region of interest" description="Disordered" evidence="1">
    <location>
        <begin position="15"/>
        <end position="34"/>
    </location>
</feature>
<feature type="compositionally biased region" description="Polar residues" evidence="1">
    <location>
        <begin position="20"/>
        <end position="29"/>
    </location>
</feature>
<name>A0A5N7AQ38_9EURO</name>
<evidence type="ECO:0000313" key="2">
    <source>
        <dbReference type="EMBL" id="KAE8371119.1"/>
    </source>
</evidence>
<accession>A0A5N7AQ38</accession>
<dbReference type="EMBL" id="ML736475">
    <property type="protein sequence ID" value="KAE8371119.1"/>
    <property type="molecule type" value="Genomic_DNA"/>
</dbReference>
<protein>
    <submittedName>
        <fullName evidence="2">Uncharacterized protein</fullName>
    </submittedName>
</protein>
<evidence type="ECO:0000256" key="1">
    <source>
        <dbReference type="SAM" id="MobiDB-lite"/>
    </source>
</evidence>